<dbReference type="PIRSF" id="PIRSF016020">
    <property type="entry name" value="PHexose_mutarotase"/>
    <property type="match status" value="1"/>
</dbReference>
<dbReference type="GO" id="GO:0047938">
    <property type="term" value="F:glucose-6-phosphate 1-epimerase activity"/>
    <property type="evidence" value="ECO:0007669"/>
    <property type="project" value="UniProtKB-UniRule"/>
</dbReference>
<dbReference type="Pfam" id="PF01263">
    <property type="entry name" value="Aldose_epim"/>
    <property type="match status" value="1"/>
</dbReference>
<dbReference type="GO" id="GO:0005975">
    <property type="term" value="P:carbohydrate metabolic process"/>
    <property type="evidence" value="ECO:0007669"/>
    <property type="project" value="InterPro"/>
</dbReference>
<evidence type="ECO:0000256" key="3">
    <source>
        <dbReference type="ARBA" id="ARBA00023235"/>
    </source>
</evidence>
<proteinExistence type="inferred from homology"/>
<evidence type="ECO:0000256" key="4">
    <source>
        <dbReference type="PIRNR" id="PIRNR016020"/>
    </source>
</evidence>
<dbReference type="GO" id="GO:0005737">
    <property type="term" value="C:cytoplasm"/>
    <property type="evidence" value="ECO:0007669"/>
    <property type="project" value="TreeGrafter"/>
</dbReference>
<dbReference type="PANTHER" id="PTHR11122:SF13">
    <property type="entry name" value="GLUCOSE-6-PHOSPHATE 1-EPIMERASE"/>
    <property type="match status" value="1"/>
</dbReference>
<comment type="similarity">
    <text evidence="2 4">Belongs to the glucose-6-phosphate 1-epimerase family.</text>
</comment>
<feature type="active site" evidence="5">
    <location>
        <position position="273"/>
    </location>
</feature>
<evidence type="ECO:0000256" key="2">
    <source>
        <dbReference type="ARBA" id="ARBA00005866"/>
    </source>
</evidence>
<dbReference type="SUPFAM" id="SSF74650">
    <property type="entry name" value="Galactose mutarotase-like"/>
    <property type="match status" value="1"/>
</dbReference>
<keyword evidence="3 4" id="KW-0413">Isomerase</keyword>
<dbReference type="Gene3D" id="2.70.98.10">
    <property type="match status" value="1"/>
</dbReference>
<dbReference type="RefSeq" id="WP_121240822.1">
    <property type="nucleotide sequence ID" value="NZ_BHVV01000006.1"/>
</dbReference>
<dbReference type="InterPro" id="IPR025532">
    <property type="entry name" value="G6P_1-epimerase"/>
</dbReference>
<sequence length="301" mass="33001">MSTATELNSRFAIADFLGFEDIAEGFTVANVTTRFGTARVALQGAHVMTYQPAGHPPLIWLSKFAKFAPGKSIRGGVPLCWPWFGAHATDAKLPGHGFARTVPWQLADARVLPDHRVRLEFELIQTEATRAQWPHACTARNIVTVGPELELELATTNTGNAPFELGQALHTYFEIGDIRKTTITGLANCDFIDKVDGSARKAQHGAVSFTQETDRVYLGTHGHCEIHDPVLGRRIVITSTGSRSTVVWNPWNEKADKMGDFGTDGWTAMVCVETANAVEDVIQLAPGATHRMVAQYRSVKY</sequence>
<dbReference type="PANTHER" id="PTHR11122">
    <property type="entry name" value="APOSPORY-ASSOCIATED PROTEIN C-RELATED"/>
    <property type="match status" value="1"/>
</dbReference>
<organism evidence="6 7">
    <name type="scientific">Sulfurisoma sediminicola</name>
    <dbReference type="NCBI Taxonomy" id="1381557"/>
    <lineage>
        <taxon>Bacteria</taxon>
        <taxon>Pseudomonadati</taxon>
        <taxon>Pseudomonadota</taxon>
        <taxon>Betaproteobacteria</taxon>
        <taxon>Nitrosomonadales</taxon>
        <taxon>Sterolibacteriaceae</taxon>
        <taxon>Sulfurisoma</taxon>
    </lineage>
</organism>
<gene>
    <name evidence="6" type="ORF">DFR35_1271</name>
</gene>
<reference evidence="6 7" key="1">
    <citation type="submission" date="2018-10" db="EMBL/GenBank/DDBJ databases">
        <title>Genomic Encyclopedia of Type Strains, Phase IV (KMG-IV): sequencing the most valuable type-strain genomes for metagenomic binning, comparative biology and taxonomic classification.</title>
        <authorList>
            <person name="Goeker M."/>
        </authorList>
    </citation>
    <scope>NUCLEOTIDE SEQUENCE [LARGE SCALE GENOMIC DNA]</scope>
    <source>
        <strain evidence="6 7">DSM 26916</strain>
    </source>
</reference>
<evidence type="ECO:0000313" key="6">
    <source>
        <dbReference type="EMBL" id="RLJ64630.1"/>
    </source>
</evidence>
<keyword evidence="7" id="KW-1185">Reference proteome</keyword>
<comment type="catalytic activity">
    <reaction evidence="1">
        <text>alpha-D-glucose 6-phosphate = beta-D-glucose 6-phosphate</text>
        <dbReference type="Rhea" id="RHEA:16249"/>
        <dbReference type="ChEBI" id="CHEBI:58225"/>
        <dbReference type="ChEBI" id="CHEBI:58247"/>
        <dbReference type="EC" id="5.1.3.15"/>
    </reaction>
</comment>
<dbReference type="EMBL" id="RCCI01000005">
    <property type="protein sequence ID" value="RLJ64630.1"/>
    <property type="molecule type" value="Genomic_DNA"/>
</dbReference>
<feature type="active site" evidence="5">
    <location>
        <position position="170"/>
    </location>
</feature>
<dbReference type="OrthoDB" id="9790727at2"/>
<dbReference type="GO" id="GO:0030246">
    <property type="term" value="F:carbohydrate binding"/>
    <property type="evidence" value="ECO:0007669"/>
    <property type="project" value="UniProtKB-UniRule"/>
</dbReference>
<dbReference type="InterPro" id="IPR011013">
    <property type="entry name" value="Gal_mutarotase_sf_dom"/>
</dbReference>
<comment type="caution">
    <text evidence="6">The sequence shown here is derived from an EMBL/GenBank/DDBJ whole genome shotgun (WGS) entry which is preliminary data.</text>
</comment>
<dbReference type="CDD" id="cd09020">
    <property type="entry name" value="D-hex-6-P-epi_like"/>
    <property type="match status" value="1"/>
</dbReference>
<dbReference type="InterPro" id="IPR014718">
    <property type="entry name" value="GH-type_carb-bd"/>
</dbReference>
<dbReference type="InterPro" id="IPR008183">
    <property type="entry name" value="Aldose_1/G6P_1-epimerase"/>
</dbReference>
<dbReference type="EC" id="5.1.3.15" evidence="4"/>
<dbReference type="Proteomes" id="UP000268908">
    <property type="component" value="Unassembled WGS sequence"/>
</dbReference>
<evidence type="ECO:0000256" key="5">
    <source>
        <dbReference type="PIRSR" id="PIRSR016020-1"/>
    </source>
</evidence>
<evidence type="ECO:0000256" key="1">
    <source>
        <dbReference type="ARBA" id="ARBA00001096"/>
    </source>
</evidence>
<name>A0A497XCI0_9PROT</name>
<protein>
    <recommendedName>
        <fullName evidence="4">Putative glucose-6-phosphate 1-epimerase</fullName>
        <ecNumber evidence="4">5.1.3.15</ecNumber>
    </recommendedName>
</protein>
<dbReference type="AlphaFoldDB" id="A0A497XCI0"/>
<evidence type="ECO:0000313" key="7">
    <source>
        <dbReference type="Proteomes" id="UP000268908"/>
    </source>
</evidence>
<accession>A0A497XCI0</accession>